<dbReference type="EMBL" id="JASBAN010000001">
    <property type="protein sequence ID" value="MDI2113313.1"/>
    <property type="molecule type" value="Genomic_DNA"/>
</dbReference>
<keyword evidence="2" id="KW-1185">Reference proteome</keyword>
<evidence type="ECO:0000313" key="2">
    <source>
        <dbReference type="Proteomes" id="UP001431775"/>
    </source>
</evidence>
<comment type="caution">
    <text evidence="1">The sequence shown here is derived from an EMBL/GenBank/DDBJ whole genome shotgun (WGS) entry which is preliminary data.</text>
</comment>
<name>A0ABT6QAN8_9PROT</name>
<sequence length="104" mass="11762">MSDEYQLIISSPLPDHFFAHLASKINTTTTFHAFDVTSYSICCIHKTQAFNKEILKWGGHFNLYHVSGKIILTINGGNITNIKTIIIEILQQLNIDLTLSLLEE</sequence>
<protein>
    <submittedName>
        <fullName evidence="1">Uncharacterized protein</fullName>
    </submittedName>
</protein>
<dbReference type="Proteomes" id="UP001431775">
    <property type="component" value="Unassembled WGS sequence"/>
</dbReference>
<dbReference type="RefSeq" id="WP_281462924.1">
    <property type="nucleotide sequence ID" value="NZ_JASBAN010000001.1"/>
</dbReference>
<proteinExistence type="predicted"/>
<gene>
    <name evidence="1" type="ORF">QJV33_08515</name>
</gene>
<evidence type="ECO:0000313" key="1">
    <source>
        <dbReference type="EMBL" id="MDI2113313.1"/>
    </source>
</evidence>
<reference evidence="1" key="1">
    <citation type="submission" date="2023-05" db="EMBL/GenBank/DDBJ databases">
        <title>Whole genome sequence of Commensalibacter sp.</title>
        <authorList>
            <person name="Charoenyingcharoen P."/>
            <person name="Yukphan P."/>
        </authorList>
    </citation>
    <scope>NUCLEOTIDE SEQUENCE</scope>
    <source>
        <strain evidence="1">TBRC 10068</strain>
    </source>
</reference>
<organism evidence="1 2">
    <name type="scientific">Commensalibacter nepenthis</name>
    <dbReference type="NCBI Taxonomy" id="3043872"/>
    <lineage>
        <taxon>Bacteria</taxon>
        <taxon>Pseudomonadati</taxon>
        <taxon>Pseudomonadota</taxon>
        <taxon>Alphaproteobacteria</taxon>
        <taxon>Acetobacterales</taxon>
        <taxon>Acetobacteraceae</taxon>
    </lineage>
</organism>
<accession>A0ABT6QAN8</accession>